<feature type="region of interest" description="Disordered" evidence="1">
    <location>
        <begin position="1"/>
        <end position="40"/>
    </location>
</feature>
<feature type="region of interest" description="Disordered" evidence="1">
    <location>
        <begin position="199"/>
        <end position="265"/>
    </location>
</feature>
<dbReference type="GO" id="GO:0046983">
    <property type="term" value="F:protein dimerization activity"/>
    <property type="evidence" value="ECO:0007669"/>
    <property type="project" value="InterPro"/>
</dbReference>
<dbReference type="InterPro" id="IPR052099">
    <property type="entry name" value="Regulatory_TF_Diverse"/>
</dbReference>
<protein>
    <recommendedName>
        <fullName evidence="2">BHLH domain-containing protein</fullName>
    </recommendedName>
</protein>
<dbReference type="PROSITE" id="PS50888">
    <property type="entry name" value="BHLH"/>
    <property type="match status" value="1"/>
</dbReference>
<organism evidence="3 4">
    <name type="scientific">Ephemerocybe angulata</name>
    <dbReference type="NCBI Taxonomy" id="980116"/>
    <lineage>
        <taxon>Eukaryota</taxon>
        <taxon>Fungi</taxon>
        <taxon>Dikarya</taxon>
        <taxon>Basidiomycota</taxon>
        <taxon>Agaricomycotina</taxon>
        <taxon>Agaricomycetes</taxon>
        <taxon>Agaricomycetidae</taxon>
        <taxon>Agaricales</taxon>
        <taxon>Agaricineae</taxon>
        <taxon>Psathyrellaceae</taxon>
        <taxon>Ephemerocybe</taxon>
    </lineage>
</organism>
<gene>
    <name evidence="3" type="ORF">D9611_013209</name>
</gene>
<feature type="region of interest" description="Disordered" evidence="1">
    <location>
        <begin position="790"/>
        <end position="812"/>
    </location>
</feature>
<feature type="compositionally biased region" description="Basic and acidic residues" evidence="1">
    <location>
        <begin position="159"/>
        <end position="169"/>
    </location>
</feature>
<evidence type="ECO:0000256" key="1">
    <source>
        <dbReference type="SAM" id="MobiDB-lite"/>
    </source>
</evidence>
<proteinExistence type="predicted"/>
<reference evidence="3 4" key="1">
    <citation type="journal article" date="2020" name="ISME J.">
        <title>Uncovering the hidden diversity of litter-decomposition mechanisms in mushroom-forming fungi.</title>
        <authorList>
            <person name="Floudas D."/>
            <person name="Bentzer J."/>
            <person name="Ahren D."/>
            <person name="Johansson T."/>
            <person name="Persson P."/>
            <person name="Tunlid A."/>
        </authorList>
    </citation>
    <scope>NUCLEOTIDE SEQUENCE [LARGE SCALE GENOMIC DNA]</scope>
    <source>
        <strain evidence="3 4">CBS 175.51</strain>
    </source>
</reference>
<dbReference type="Pfam" id="PF00010">
    <property type="entry name" value="HLH"/>
    <property type="match status" value="1"/>
</dbReference>
<evidence type="ECO:0000313" key="4">
    <source>
        <dbReference type="Proteomes" id="UP000541558"/>
    </source>
</evidence>
<dbReference type="EMBL" id="JAACJK010000121">
    <property type="protein sequence ID" value="KAF5329208.1"/>
    <property type="molecule type" value="Genomic_DNA"/>
</dbReference>
<dbReference type="AlphaFoldDB" id="A0A8H5BTU4"/>
<feature type="region of interest" description="Disordered" evidence="1">
    <location>
        <begin position="113"/>
        <end position="171"/>
    </location>
</feature>
<comment type="caution">
    <text evidence="3">The sequence shown here is derived from an EMBL/GenBank/DDBJ whole genome shotgun (WGS) entry which is preliminary data.</text>
</comment>
<feature type="compositionally biased region" description="Low complexity" evidence="1">
    <location>
        <begin position="219"/>
        <end position="234"/>
    </location>
</feature>
<dbReference type="PANTHER" id="PTHR47336:SF2">
    <property type="entry name" value="TRANSCRIPTION FACTOR HMS1-RELATED"/>
    <property type="match status" value="1"/>
</dbReference>
<feature type="region of interest" description="Disordered" evidence="1">
    <location>
        <begin position="901"/>
        <end position="921"/>
    </location>
</feature>
<dbReference type="SMART" id="SM00353">
    <property type="entry name" value="HLH"/>
    <property type="match status" value="1"/>
</dbReference>
<keyword evidence="4" id="KW-1185">Reference proteome</keyword>
<feature type="compositionally biased region" description="Low complexity" evidence="1">
    <location>
        <begin position="242"/>
        <end position="257"/>
    </location>
</feature>
<dbReference type="InterPro" id="IPR036638">
    <property type="entry name" value="HLH_DNA-bd_sf"/>
</dbReference>
<dbReference type="Proteomes" id="UP000541558">
    <property type="component" value="Unassembled WGS sequence"/>
</dbReference>
<feature type="compositionally biased region" description="Low complexity" evidence="1">
    <location>
        <begin position="113"/>
        <end position="123"/>
    </location>
</feature>
<feature type="compositionally biased region" description="Basic and acidic residues" evidence="1">
    <location>
        <begin position="794"/>
        <end position="812"/>
    </location>
</feature>
<evidence type="ECO:0000313" key="3">
    <source>
        <dbReference type="EMBL" id="KAF5329208.1"/>
    </source>
</evidence>
<feature type="region of interest" description="Disordered" evidence="1">
    <location>
        <begin position="397"/>
        <end position="485"/>
    </location>
</feature>
<sequence length="967" mass="103895">MSNDLGLDPSDPLNLILRNPSDIMEDNSSTDDSSSPADWTQLSTLWDGGADMKSYTDLMDFNDLGMDFDPSMGLDPSAMHYGYPAYDATFQSMPQEMQFPFTFQNALDNASVFSSGASSSGSSTKERRLSVGSSASSSANSLSPGPSDAGYSQPTTPKVEVKKQSESPRLDPALELAERVRQTAGVMLAVPMSASGYATQSTAAPAPSKLPIPRLPRQAISPKSPISSSSSAASTPPPATPPMSSAIPSASAPAARPKTSHTTIERRYRTNLNARIQSLRMAVPALRVLEDRDGGNGKKIKKNLKDGVYLKGAGIGIDGENGTVDVIDERGFVDGVKVARKCSKANVLGKAVEYIRVLKKRENRLKAEQNGLKALVCGLVGGPALLKEWEQRWRERFGGEERDEVEGEEAEEFDSDDEEGDDGEEETGKKRKRAKVANPPLKKEKAAAPPPSVANVISQLGGSAPGMPGVPEKRKRGRPRKVPVAPTPVATLAPQVSQSAQDAPMQQQQQDQIMLGPPIELQHQQHHGQQPQQYLLAVFALFSFFNSPLTSSFSSSASSSHHHHTGVLLNPPLALAPEIISQFTPPPVESAHRLMAFGSWSWGEYVQGFHLAVSVLVLGSFLCNYMGISLTLGKKGIKNGEEELKKGADGQIDWAAVCDEKVLNAHSKPLSLLSNVQMFASLFATKSPSVARLTASALAITNQGGLLNPLARVKARSLWARAQAAPAKLSEKLVLQTWGVEEASRQLSSVSKEAVGSKTTPIEVLASALVRQRVKNHLGWLFVDAVGSSSLEDCGDKEREKERERERESVRREMRRTVDAAMELGGSVAELGRVFEGVWKAPSPSSSSSSSSDSDLLEISEDDECEEIRALLTGLVLYRRVFALCDEKSRARVSVVSALISPPPSPSLSSRPHSRVSGRKAGGVGELRRVLGSRVFEDAAAAGLEDARDTVVDLVVEMERVGRGVSP</sequence>
<dbReference type="InterPro" id="IPR011598">
    <property type="entry name" value="bHLH_dom"/>
</dbReference>
<dbReference type="SUPFAM" id="SSF47459">
    <property type="entry name" value="HLH, helix-loop-helix DNA-binding domain"/>
    <property type="match status" value="1"/>
</dbReference>
<feature type="compositionally biased region" description="Low complexity" evidence="1">
    <location>
        <begin position="130"/>
        <end position="147"/>
    </location>
</feature>
<name>A0A8H5BTU4_9AGAR</name>
<dbReference type="OrthoDB" id="2133190at2759"/>
<feature type="compositionally biased region" description="Acidic residues" evidence="1">
    <location>
        <begin position="401"/>
        <end position="425"/>
    </location>
</feature>
<accession>A0A8H5BTU4</accession>
<feature type="domain" description="BHLH" evidence="2">
    <location>
        <begin position="256"/>
        <end position="358"/>
    </location>
</feature>
<feature type="compositionally biased region" description="Polar residues" evidence="1">
    <location>
        <begin position="30"/>
        <end position="40"/>
    </location>
</feature>
<dbReference type="Gene3D" id="4.10.280.10">
    <property type="entry name" value="Helix-loop-helix DNA-binding domain"/>
    <property type="match status" value="1"/>
</dbReference>
<dbReference type="PANTHER" id="PTHR47336">
    <property type="entry name" value="TRANSCRIPTION FACTOR HMS1-RELATED"/>
    <property type="match status" value="1"/>
</dbReference>
<evidence type="ECO:0000259" key="2">
    <source>
        <dbReference type="PROSITE" id="PS50888"/>
    </source>
</evidence>